<dbReference type="OrthoDB" id="5985451at2"/>
<organism evidence="1 2">
    <name type="scientific">Marilutibacter aestuarii</name>
    <dbReference type="NCBI Taxonomy" id="1706195"/>
    <lineage>
        <taxon>Bacteria</taxon>
        <taxon>Pseudomonadati</taxon>
        <taxon>Pseudomonadota</taxon>
        <taxon>Gammaproteobacteria</taxon>
        <taxon>Lysobacterales</taxon>
        <taxon>Lysobacteraceae</taxon>
        <taxon>Marilutibacter</taxon>
    </lineage>
</organism>
<dbReference type="AlphaFoldDB" id="A0A508ANB4"/>
<protein>
    <submittedName>
        <fullName evidence="1">Uncharacterized protein</fullName>
    </submittedName>
</protein>
<dbReference type="RefSeq" id="WP_141516841.1">
    <property type="nucleotide sequence ID" value="NZ_VICE01000004.1"/>
</dbReference>
<comment type="caution">
    <text evidence="1">The sequence shown here is derived from an EMBL/GenBank/DDBJ whole genome shotgun (WGS) entry which is preliminary data.</text>
</comment>
<gene>
    <name evidence="1" type="ORF">FKV25_00515</name>
</gene>
<dbReference type="EMBL" id="VICE01000004">
    <property type="protein sequence ID" value="TQD51660.1"/>
    <property type="molecule type" value="Genomic_DNA"/>
</dbReference>
<accession>A0A508ANB4</accession>
<name>A0A508ANB4_9GAMM</name>
<sequence length="114" mass="12618">MPTRYYLSLPDGRLARGDEPSLSFSANGGEAFAAQLQDALRTDALFERWRALQDEPDEVDMSLGVVDPAATVEGQQDDLHIDLVATTSLPGTIVRHRMRLLAGSHWQLRDVTRA</sequence>
<reference evidence="1 2" key="1">
    <citation type="submission" date="2019-06" db="EMBL/GenBank/DDBJ databases">
        <title>Lysobacter alkalisoli sp. nov. isolated from saline soil.</title>
        <authorList>
            <person name="Sun J.-Q."/>
            <person name="Xu L."/>
        </authorList>
    </citation>
    <scope>NUCLEOTIDE SEQUENCE [LARGE SCALE GENOMIC DNA]</scope>
    <source>
        <strain evidence="1 2">JCM 31130</strain>
    </source>
</reference>
<evidence type="ECO:0000313" key="2">
    <source>
        <dbReference type="Proteomes" id="UP000318212"/>
    </source>
</evidence>
<dbReference type="Proteomes" id="UP000318212">
    <property type="component" value="Unassembled WGS sequence"/>
</dbReference>
<proteinExistence type="predicted"/>
<evidence type="ECO:0000313" key="1">
    <source>
        <dbReference type="EMBL" id="TQD51660.1"/>
    </source>
</evidence>
<keyword evidence="2" id="KW-1185">Reference proteome</keyword>